<evidence type="ECO:0000259" key="1">
    <source>
        <dbReference type="Pfam" id="PF00004"/>
    </source>
</evidence>
<protein>
    <recommendedName>
        <fullName evidence="1">ATPase AAA-type core domain-containing protein</fullName>
    </recommendedName>
</protein>
<dbReference type="InterPro" id="IPR052267">
    <property type="entry name" value="N-DRC_Component"/>
</dbReference>
<dbReference type="GO" id="GO:0005524">
    <property type="term" value="F:ATP binding"/>
    <property type="evidence" value="ECO:0007669"/>
    <property type="project" value="InterPro"/>
</dbReference>
<dbReference type="InterPro" id="IPR003959">
    <property type="entry name" value="ATPase_AAA_core"/>
</dbReference>
<dbReference type="AlphaFoldDB" id="A0AAV0X4K1"/>
<dbReference type="Gene3D" id="3.40.50.300">
    <property type="entry name" value="P-loop containing nucleotide triphosphate hydrolases"/>
    <property type="match status" value="1"/>
</dbReference>
<dbReference type="GO" id="GO:0016887">
    <property type="term" value="F:ATP hydrolysis activity"/>
    <property type="evidence" value="ECO:0007669"/>
    <property type="project" value="InterPro"/>
</dbReference>
<evidence type="ECO:0000313" key="2">
    <source>
        <dbReference type="EMBL" id="CAI6363205.1"/>
    </source>
</evidence>
<feature type="domain" description="ATPase AAA-type core" evidence="1">
    <location>
        <begin position="664"/>
        <end position="785"/>
    </location>
</feature>
<accession>A0AAV0X4K1</accession>
<proteinExistence type="predicted"/>
<dbReference type="PANTHER" id="PTHR14690">
    <property type="entry name" value="IQ MOTIF CONTAINING WITH AAA DOMAIN 1"/>
    <property type="match status" value="1"/>
</dbReference>
<comment type="caution">
    <text evidence="2">The sequence shown here is derived from an EMBL/GenBank/DDBJ whole genome shotgun (WGS) entry which is preliminary data.</text>
</comment>
<dbReference type="Gene3D" id="1.10.8.60">
    <property type="match status" value="1"/>
</dbReference>
<dbReference type="Proteomes" id="UP001160148">
    <property type="component" value="Unassembled WGS sequence"/>
</dbReference>
<dbReference type="PANTHER" id="PTHR14690:SF9">
    <property type="entry name" value="GH08353P"/>
    <property type="match status" value="1"/>
</dbReference>
<dbReference type="SUPFAM" id="SSF52540">
    <property type="entry name" value="P-loop containing nucleoside triphosphate hydrolases"/>
    <property type="match status" value="1"/>
</dbReference>
<keyword evidence="3" id="KW-1185">Reference proteome</keyword>
<dbReference type="Pfam" id="PF00004">
    <property type="entry name" value="AAA"/>
    <property type="match status" value="1"/>
</dbReference>
<dbReference type="InterPro" id="IPR027417">
    <property type="entry name" value="P-loop_NTPase"/>
</dbReference>
<gene>
    <name evidence="2" type="ORF">MEUPH1_LOCUS18187</name>
</gene>
<reference evidence="2 3" key="1">
    <citation type="submission" date="2023-01" db="EMBL/GenBank/DDBJ databases">
        <authorList>
            <person name="Whitehead M."/>
        </authorList>
    </citation>
    <scope>NUCLEOTIDE SEQUENCE [LARGE SCALE GENOMIC DNA]</scope>
</reference>
<organism evidence="2 3">
    <name type="scientific">Macrosiphum euphorbiae</name>
    <name type="common">potato aphid</name>
    <dbReference type="NCBI Taxonomy" id="13131"/>
    <lineage>
        <taxon>Eukaryota</taxon>
        <taxon>Metazoa</taxon>
        <taxon>Ecdysozoa</taxon>
        <taxon>Arthropoda</taxon>
        <taxon>Hexapoda</taxon>
        <taxon>Insecta</taxon>
        <taxon>Pterygota</taxon>
        <taxon>Neoptera</taxon>
        <taxon>Paraneoptera</taxon>
        <taxon>Hemiptera</taxon>
        <taxon>Sternorrhyncha</taxon>
        <taxon>Aphidomorpha</taxon>
        <taxon>Aphidoidea</taxon>
        <taxon>Aphididae</taxon>
        <taxon>Macrosiphini</taxon>
        <taxon>Macrosiphum</taxon>
    </lineage>
</organism>
<evidence type="ECO:0000313" key="3">
    <source>
        <dbReference type="Proteomes" id="UP001160148"/>
    </source>
</evidence>
<sequence>MVVNHRCSTGPAWKDAVGRLRQIERDDREFVREAPDTDRNLVRATTARLYVRYMVTSNELTACHNNIIQPQLRIFIKKLLMCTFGRILELKQILINEDFSIYTPIIEELNNMKITYDQFELSIPRCFRNERLSFLDDMDNKIDEINNRILIEENNDLLIEIPNESIKIDDVKRSSTSQLISQESSESYFDVDKFVSNTQPVIKFEKISADNSRELSIKLIQKHIRAVRDRVAVNELILARITRSNIISGKYKQPSKEKGQEAAAKIQRFWRHYRIMTIVNARKLKRQVQLGMYMTSEKMNFDINRELEDTIRIQQTEADIEYRKIISKLEDNFIQRNKYEIIEEIEDELRAYVWTYFEMCHHLPSWPNSKPIMFSDDNDKMIGLPPIILSPAILKQLNIPNVHYKSALKQRLPLGGSAIIQTGRWMTIEMAEILALLIIEFEKKPAKERNDLIKQLAEKNKIEKEKELETAKLREKLTAAIKIVGIVLESSELTEWFKETFNEYDSNWALDSGIENKPREDLIKSEIYSKAQVELRTIVDETIKEELNILKMAYAKDLKKKYKNPQKKSKKKKKGQKIKLTPDPNEIFEELVKNNLIKKSVTSRFIDFQGEVSLSACVLRENPYYSDPPYCLGDIRQIIKEFCVIGLIFEELRTLKNIEFSRSLLIAGPKKSGKSMLTNAICTETGSLKIQLTLKNVSENYPELSKINELVKNIIIFARTYQPVVIEVELADVPFYKKIPKDLKVYKPNLMAKLMMKIVKSLSKSDRVIVIGKATSPWLTSKTKLSNIFETIVFTVPDDCTIFLFLNDLLMNYPVVSRRFPVTPLAKMLGGFSKQMIADIVAEVMTTERVLTIRQYPLNPVEFVPVMLKYPKQNPQQFDLYKKWYDKYVSMGNKKVLEMEAKLALINKITNKK</sequence>
<dbReference type="EMBL" id="CARXXK010000003">
    <property type="protein sequence ID" value="CAI6363205.1"/>
    <property type="molecule type" value="Genomic_DNA"/>
</dbReference>
<name>A0AAV0X4K1_9HEMI</name>